<dbReference type="EMBL" id="JBEQCT010000004">
    <property type="protein sequence ID" value="MFM2485591.1"/>
    <property type="molecule type" value="Genomic_DNA"/>
</dbReference>
<keyword evidence="5" id="KW-0812">Transmembrane</keyword>
<keyword evidence="3" id="KW-0288">FMN</keyword>
<dbReference type="Gene3D" id="2.30.110.10">
    <property type="entry name" value="Electron Transport, Fmn-binding Protein, Chain A"/>
    <property type="match status" value="1"/>
</dbReference>
<keyword evidence="7" id="KW-1185">Reference proteome</keyword>
<keyword evidence="5" id="KW-0472">Membrane</keyword>
<dbReference type="PANTHER" id="PTHR33798">
    <property type="entry name" value="FLAVOPROTEIN OXYGENASE"/>
    <property type="match status" value="1"/>
</dbReference>
<keyword evidence="5" id="KW-1133">Transmembrane helix</keyword>
<dbReference type="RefSeq" id="WP_408623828.1">
    <property type="nucleotide sequence ID" value="NZ_JBEQCT010000004.1"/>
</dbReference>
<evidence type="ECO:0000256" key="1">
    <source>
        <dbReference type="ARBA" id="ARBA00001917"/>
    </source>
</evidence>
<proteinExistence type="inferred from homology"/>
<dbReference type="SUPFAM" id="SSF50475">
    <property type="entry name" value="FMN-binding split barrel"/>
    <property type="match status" value="1"/>
</dbReference>
<evidence type="ECO:0000256" key="3">
    <source>
        <dbReference type="ARBA" id="ARBA00022643"/>
    </source>
</evidence>
<sequence length="82" mass="8898">MDLDFSGLNMTDCYHTMIQTVTPRPIAWVLSENDSGNYNIAPFSFFTVVCAAPAVLMFSVAPAVDGRGDKIRYITFASGASL</sequence>
<comment type="similarity">
    <text evidence="4">Belongs to the flavoredoxin family.</text>
</comment>
<accession>A0ABW9G7D4</accession>
<dbReference type="InterPro" id="IPR012349">
    <property type="entry name" value="Split_barrel_FMN-bd"/>
</dbReference>
<evidence type="ECO:0000256" key="5">
    <source>
        <dbReference type="SAM" id="Phobius"/>
    </source>
</evidence>
<evidence type="ECO:0000313" key="7">
    <source>
        <dbReference type="Proteomes" id="UP001629953"/>
    </source>
</evidence>
<name>A0ABW9G7D4_9GAMM</name>
<protein>
    <submittedName>
        <fullName evidence="6">Uncharacterized protein</fullName>
    </submittedName>
</protein>
<feature type="transmembrane region" description="Helical" evidence="5">
    <location>
        <begin position="40"/>
        <end position="64"/>
    </location>
</feature>
<keyword evidence="2" id="KW-0285">Flavoprotein</keyword>
<organism evidence="6 7">
    <name type="scientific">Celerinatantimonas yamalensis</name>
    <dbReference type="NCBI Taxonomy" id="559956"/>
    <lineage>
        <taxon>Bacteria</taxon>
        <taxon>Pseudomonadati</taxon>
        <taxon>Pseudomonadota</taxon>
        <taxon>Gammaproteobacteria</taxon>
        <taxon>Celerinatantimonadaceae</taxon>
        <taxon>Celerinatantimonas</taxon>
    </lineage>
</organism>
<dbReference type="Proteomes" id="UP001629953">
    <property type="component" value="Unassembled WGS sequence"/>
</dbReference>
<evidence type="ECO:0000313" key="6">
    <source>
        <dbReference type="EMBL" id="MFM2485591.1"/>
    </source>
</evidence>
<comment type="cofactor">
    <cofactor evidence="1">
        <name>FMN</name>
        <dbReference type="ChEBI" id="CHEBI:58210"/>
    </cofactor>
</comment>
<gene>
    <name evidence="6" type="ORF">ABUE30_11055</name>
</gene>
<reference evidence="6 7" key="1">
    <citation type="journal article" date="2013" name="Int. J. Syst. Evol. Microbiol.">
        <title>Celerinatantimonas yamalensis sp. nov., a cold-adapted diazotrophic bacterium from a cold permafrost brine.</title>
        <authorList>
            <person name="Shcherbakova V."/>
            <person name="Chuvilskaya N."/>
            <person name="Rivkina E."/>
            <person name="Demidov N."/>
            <person name="Uchaeva V."/>
            <person name="Suetin S."/>
            <person name="Suzina N."/>
            <person name="Gilichinsky D."/>
        </authorList>
    </citation>
    <scope>NUCLEOTIDE SEQUENCE [LARGE SCALE GENOMIC DNA]</scope>
    <source>
        <strain evidence="6 7">C7</strain>
    </source>
</reference>
<evidence type="ECO:0000256" key="4">
    <source>
        <dbReference type="ARBA" id="ARBA00038054"/>
    </source>
</evidence>
<dbReference type="PANTHER" id="PTHR33798:SF5">
    <property type="entry name" value="FLAVIN REDUCTASE LIKE DOMAIN-CONTAINING PROTEIN"/>
    <property type="match status" value="1"/>
</dbReference>
<evidence type="ECO:0000256" key="2">
    <source>
        <dbReference type="ARBA" id="ARBA00022630"/>
    </source>
</evidence>
<comment type="caution">
    <text evidence="6">The sequence shown here is derived from an EMBL/GenBank/DDBJ whole genome shotgun (WGS) entry which is preliminary data.</text>
</comment>